<dbReference type="SUPFAM" id="SSF50447">
    <property type="entry name" value="Translation proteins"/>
    <property type="match status" value="1"/>
</dbReference>
<evidence type="ECO:0000256" key="7">
    <source>
        <dbReference type="HAMAP-Rule" id="MF_01325"/>
    </source>
</evidence>
<dbReference type="PANTHER" id="PTHR11229:SF16">
    <property type="entry name" value="LARGE RIBOSOMAL SUBUNIT PROTEIN UL3C"/>
    <property type="match status" value="1"/>
</dbReference>
<evidence type="ECO:0000256" key="6">
    <source>
        <dbReference type="ARBA" id="ARBA00035243"/>
    </source>
</evidence>
<keyword evidence="3 7" id="KW-0694">RNA-binding</keyword>
<evidence type="ECO:0000256" key="4">
    <source>
        <dbReference type="ARBA" id="ARBA00022980"/>
    </source>
</evidence>
<name>A0A0G0ISJ8_9BACT</name>
<keyword evidence="2 7" id="KW-0699">rRNA-binding</keyword>
<evidence type="ECO:0000313" key="10">
    <source>
        <dbReference type="Proteomes" id="UP000034849"/>
    </source>
</evidence>
<evidence type="ECO:0000256" key="3">
    <source>
        <dbReference type="ARBA" id="ARBA00022884"/>
    </source>
</evidence>
<dbReference type="HAMAP" id="MF_01325_B">
    <property type="entry name" value="Ribosomal_uL3_B"/>
    <property type="match status" value="1"/>
</dbReference>
<keyword evidence="5 7" id="KW-0687">Ribonucleoprotein</keyword>
<comment type="caution">
    <text evidence="9">The sequence shown here is derived from an EMBL/GenBank/DDBJ whole genome shotgun (WGS) entry which is preliminary data.</text>
</comment>
<evidence type="ECO:0000256" key="2">
    <source>
        <dbReference type="ARBA" id="ARBA00022730"/>
    </source>
</evidence>
<comment type="similarity">
    <text evidence="1 7">Belongs to the universal ribosomal protein uL3 family.</text>
</comment>
<proteinExistence type="inferred from homology"/>
<dbReference type="AlphaFoldDB" id="A0A0G0ISJ8"/>
<protein>
    <recommendedName>
        <fullName evidence="6 7">Large ribosomal subunit protein uL3</fullName>
    </recommendedName>
</protein>
<dbReference type="FunFam" id="2.40.30.10:FF:000004">
    <property type="entry name" value="50S ribosomal protein L3"/>
    <property type="match status" value="1"/>
</dbReference>
<dbReference type="GO" id="GO:0019843">
    <property type="term" value="F:rRNA binding"/>
    <property type="evidence" value="ECO:0007669"/>
    <property type="project" value="UniProtKB-UniRule"/>
</dbReference>
<dbReference type="GO" id="GO:0006412">
    <property type="term" value="P:translation"/>
    <property type="evidence" value="ECO:0007669"/>
    <property type="project" value="UniProtKB-UniRule"/>
</dbReference>
<gene>
    <name evidence="7" type="primary">rplC</name>
    <name evidence="9" type="ORF">US42_C0014G0006</name>
</gene>
<dbReference type="PANTHER" id="PTHR11229">
    <property type="entry name" value="50S RIBOSOMAL PROTEIN L3"/>
    <property type="match status" value="1"/>
</dbReference>
<evidence type="ECO:0000313" key="9">
    <source>
        <dbReference type="EMBL" id="KKQ27109.1"/>
    </source>
</evidence>
<keyword evidence="4 7" id="KW-0689">Ribosomal protein</keyword>
<dbReference type="GO" id="GO:0003735">
    <property type="term" value="F:structural constituent of ribosome"/>
    <property type="evidence" value="ECO:0007669"/>
    <property type="project" value="UniProtKB-UniRule"/>
</dbReference>
<accession>A0A0G0ISJ8</accession>
<dbReference type="Gene3D" id="2.40.30.10">
    <property type="entry name" value="Translation factors"/>
    <property type="match status" value="1"/>
</dbReference>
<dbReference type="STRING" id="1619046.US42_C0014G0006"/>
<comment type="subunit">
    <text evidence="7">Part of the 50S ribosomal subunit. Forms a cluster with proteins L14 and L19.</text>
</comment>
<dbReference type="Proteomes" id="UP000034849">
    <property type="component" value="Unassembled WGS sequence"/>
</dbReference>
<dbReference type="GO" id="GO:0022625">
    <property type="term" value="C:cytosolic large ribosomal subunit"/>
    <property type="evidence" value="ECO:0007669"/>
    <property type="project" value="TreeGrafter"/>
</dbReference>
<evidence type="ECO:0000256" key="5">
    <source>
        <dbReference type="ARBA" id="ARBA00023274"/>
    </source>
</evidence>
<evidence type="ECO:0000256" key="1">
    <source>
        <dbReference type="ARBA" id="ARBA00006540"/>
    </source>
</evidence>
<dbReference type="EMBL" id="LBSX01000014">
    <property type="protein sequence ID" value="KKQ27109.1"/>
    <property type="molecule type" value="Genomic_DNA"/>
</dbReference>
<dbReference type="NCBIfam" id="TIGR03625">
    <property type="entry name" value="L3_bact"/>
    <property type="match status" value="1"/>
</dbReference>
<dbReference type="Pfam" id="PF00297">
    <property type="entry name" value="Ribosomal_L3"/>
    <property type="match status" value="1"/>
</dbReference>
<evidence type="ECO:0000256" key="8">
    <source>
        <dbReference type="SAM" id="MobiDB-lite"/>
    </source>
</evidence>
<sequence length="234" mass="25442">MKFILGIKQHMSQVFREDGIVVPVTIITAGPCVVTQIKHKEKDNAESVQIGFGKQKLFRLNKAAQGHLKNLAWDDKFSVRVMRDFKNDNELQKGDVFTVEIFKVGEKVQVIGTSKGRGFQGVVKRHGFHGGPASHGHKDNLRMPGSIGSTGPQRVLKGLRMAGHMGDAQITVKNLEIVAIKPETNELVIKGAVPGAKNGLLLISTLDGKIEIEKTPVSAPEPVVEAEAEVVTNN</sequence>
<organism evidence="9 10">
    <name type="scientific">Candidatus Magasanikbacteria bacterium GW2011_GWC2_37_14</name>
    <dbReference type="NCBI Taxonomy" id="1619046"/>
    <lineage>
        <taxon>Bacteria</taxon>
        <taxon>Candidatus Magasanikiibacteriota</taxon>
    </lineage>
</organism>
<dbReference type="PATRIC" id="fig|1619046.3.peg.824"/>
<comment type="function">
    <text evidence="7">One of the primary rRNA binding proteins, it binds directly near the 3'-end of the 23S rRNA, where it nucleates assembly of the 50S subunit.</text>
</comment>
<dbReference type="Gene3D" id="3.30.160.810">
    <property type="match status" value="1"/>
</dbReference>
<reference evidence="9 10" key="1">
    <citation type="journal article" date="2015" name="Nature">
        <title>rRNA introns, odd ribosomes, and small enigmatic genomes across a large radiation of phyla.</title>
        <authorList>
            <person name="Brown C.T."/>
            <person name="Hug L.A."/>
            <person name="Thomas B.C."/>
            <person name="Sharon I."/>
            <person name="Castelle C.J."/>
            <person name="Singh A."/>
            <person name="Wilkins M.J."/>
            <person name="Williams K.H."/>
            <person name="Banfield J.F."/>
        </authorList>
    </citation>
    <scope>NUCLEOTIDE SEQUENCE [LARGE SCALE GENOMIC DNA]</scope>
</reference>
<dbReference type="InterPro" id="IPR019927">
    <property type="entry name" value="Ribosomal_uL3_bac/org-type"/>
</dbReference>
<dbReference type="InterPro" id="IPR009000">
    <property type="entry name" value="Transl_B-barrel_sf"/>
</dbReference>
<feature type="region of interest" description="Disordered" evidence="8">
    <location>
        <begin position="130"/>
        <end position="149"/>
    </location>
</feature>
<dbReference type="InterPro" id="IPR000597">
    <property type="entry name" value="Ribosomal_uL3"/>
</dbReference>